<proteinExistence type="predicted"/>
<comment type="caution">
    <text evidence="2">The sequence shown here is derived from an EMBL/GenBank/DDBJ whole genome shotgun (WGS) entry which is preliminary data.</text>
</comment>
<gene>
    <name evidence="2" type="ORF">N7450_001943</name>
</gene>
<protein>
    <submittedName>
        <fullName evidence="2">Uncharacterized protein</fullName>
    </submittedName>
</protein>
<dbReference type="AlphaFoldDB" id="A0AAD6E532"/>
<reference evidence="2 3" key="1">
    <citation type="journal article" date="2023" name="IMA Fungus">
        <title>Comparative genomic study of the Penicillium genus elucidates a diverse pangenome and 15 lateral gene transfer events.</title>
        <authorList>
            <person name="Petersen C."/>
            <person name="Sorensen T."/>
            <person name="Nielsen M.R."/>
            <person name="Sondergaard T.E."/>
            <person name="Sorensen J.L."/>
            <person name="Fitzpatrick D.A."/>
            <person name="Frisvad J.C."/>
            <person name="Nielsen K.L."/>
        </authorList>
    </citation>
    <scope>NUCLEOTIDE SEQUENCE [LARGE SCALE GENOMIC DNA]</scope>
    <source>
        <strain evidence="2 3">IBT 29057</strain>
    </source>
</reference>
<sequence>MQLLYLLFAVLHFGLGLASTHQHTKRGAETNATIYAYGANASSWPIAYGVSDEDPTVTDGILPIEWDLASITGECWIANATFVNGTKVGSMYIKPEQGNAVGILPQTRVAYLNGTVSGFALFATQLVYNNNTLLEAQFWAKSTNTTGVYSLMWTLDDSEPNGDFPVVVKASEDSFGVNIRRIRNKHF</sequence>
<evidence type="ECO:0000313" key="2">
    <source>
        <dbReference type="EMBL" id="KAJ5600876.1"/>
    </source>
</evidence>
<organism evidence="2 3">
    <name type="scientific">Penicillium hetheringtonii</name>
    <dbReference type="NCBI Taxonomy" id="911720"/>
    <lineage>
        <taxon>Eukaryota</taxon>
        <taxon>Fungi</taxon>
        <taxon>Dikarya</taxon>
        <taxon>Ascomycota</taxon>
        <taxon>Pezizomycotina</taxon>
        <taxon>Eurotiomycetes</taxon>
        <taxon>Eurotiomycetidae</taxon>
        <taxon>Eurotiales</taxon>
        <taxon>Aspergillaceae</taxon>
        <taxon>Penicillium</taxon>
    </lineage>
</organism>
<dbReference type="Proteomes" id="UP001216150">
    <property type="component" value="Unassembled WGS sequence"/>
</dbReference>
<feature type="chain" id="PRO_5042149359" evidence="1">
    <location>
        <begin position="19"/>
        <end position="187"/>
    </location>
</feature>
<feature type="signal peptide" evidence="1">
    <location>
        <begin position="1"/>
        <end position="18"/>
    </location>
</feature>
<keyword evidence="1" id="KW-0732">Signal</keyword>
<accession>A0AAD6E532</accession>
<keyword evidence="3" id="KW-1185">Reference proteome</keyword>
<name>A0AAD6E532_9EURO</name>
<evidence type="ECO:0000256" key="1">
    <source>
        <dbReference type="SAM" id="SignalP"/>
    </source>
</evidence>
<evidence type="ECO:0000313" key="3">
    <source>
        <dbReference type="Proteomes" id="UP001216150"/>
    </source>
</evidence>
<dbReference type="EMBL" id="JAQJAC010000001">
    <property type="protein sequence ID" value="KAJ5600876.1"/>
    <property type="molecule type" value="Genomic_DNA"/>
</dbReference>